<reference evidence="2 3" key="1">
    <citation type="submission" date="2016-04" db="EMBL/GenBank/DDBJ databases">
        <title>A degradative enzymes factory behind the ericoid mycorrhizal symbiosis.</title>
        <authorList>
            <consortium name="DOE Joint Genome Institute"/>
            <person name="Martino E."/>
            <person name="Morin E."/>
            <person name="Grelet G."/>
            <person name="Kuo A."/>
            <person name="Kohler A."/>
            <person name="Daghino S."/>
            <person name="Barry K."/>
            <person name="Choi C."/>
            <person name="Cichocki N."/>
            <person name="Clum A."/>
            <person name="Copeland A."/>
            <person name="Hainaut M."/>
            <person name="Haridas S."/>
            <person name="Labutti K."/>
            <person name="Lindquist E."/>
            <person name="Lipzen A."/>
            <person name="Khouja H.-R."/>
            <person name="Murat C."/>
            <person name="Ohm R."/>
            <person name="Olson A."/>
            <person name="Spatafora J."/>
            <person name="Veneault-Fourrey C."/>
            <person name="Henrissat B."/>
            <person name="Grigoriev I."/>
            <person name="Martin F."/>
            <person name="Perotto S."/>
        </authorList>
    </citation>
    <scope>NUCLEOTIDE SEQUENCE [LARGE SCALE GENOMIC DNA]</scope>
    <source>
        <strain evidence="2 3">F</strain>
    </source>
</reference>
<name>A0A2J6QV33_HYAVF</name>
<dbReference type="Proteomes" id="UP000235786">
    <property type="component" value="Unassembled WGS sequence"/>
</dbReference>
<evidence type="ECO:0000313" key="3">
    <source>
        <dbReference type="Proteomes" id="UP000235786"/>
    </source>
</evidence>
<dbReference type="Pfam" id="PF26639">
    <property type="entry name" value="Het-6_barrel"/>
    <property type="match status" value="1"/>
</dbReference>
<dbReference type="OrthoDB" id="5312846at2759"/>
<protein>
    <submittedName>
        <fullName evidence="2">HET-domain-containing protein</fullName>
    </submittedName>
</protein>
<accession>A0A2J6QV33</accession>
<dbReference type="STRING" id="1149755.A0A2J6QV33"/>
<dbReference type="PANTHER" id="PTHR24148:SF73">
    <property type="entry name" value="HET DOMAIN PROTEIN (AFU_ORTHOLOGUE AFUA_8G01020)"/>
    <property type="match status" value="1"/>
</dbReference>
<feature type="domain" description="Heterokaryon incompatibility" evidence="1">
    <location>
        <begin position="49"/>
        <end position="190"/>
    </location>
</feature>
<sequence length="662" mass="76295">MSSHQRYKYMPLDKNKREIRLLKLHPAEGDDSQIRCSIITTSLDHRPEYAGLSYCWGDASNPLTIKLNDAALSVTSNLHSALRQLSQHGLVSLLWVDAICINQHDIHERNHQITLMRDIYEGAQLTIVWLGEAADDSGLAIQLINAWANWYKGFDGFLQKFPFAFDEKMWAAANKFIQRPWWMRVWVYQEFLLSKEVMFACGSELLFNDFLKLAWEAWNEFPESEDAKEVSGEDLFRLVFPGARQIGRFQLQHLMREHHRTCTERGEPPHDDVPLMGLLELLSITRHMEATDPKDKLYALLGVDEIQDIPVQPNYTHSVNKVYTDFAVNWIRIRSSLDILVDAGIGIPKRDLQLPSWVPDHRKLGMFSKGEDFISRDHRASGDWKPNPRIDDSDLLLSVSGFICDVVTSMHEPSKRLDQRTEQWANLALGYTSTHPTGLPRLQVFFRTMIADVSGYGFGRPEFKNEQDWKEFVDLARGFMAFSGSRSTIYIEKNSSGLHFNEKCLRWWLAHDLDNSSHARFLQMFLKLVPDEPVAKTDRELLQPFLRPTSQHTEIPWPHNDKKPTFGEDMQSAVRYVLRAESSTMRKTFFVTDKGYMGFGPGKLCEGDLVCIIFGCPHPLLLRETGDTYHLVGEVYIYGMMRGEMMVDFEAGKFVEETFVLQ</sequence>
<dbReference type="Pfam" id="PF06985">
    <property type="entry name" value="HET"/>
    <property type="match status" value="1"/>
</dbReference>
<evidence type="ECO:0000259" key="1">
    <source>
        <dbReference type="Pfam" id="PF06985"/>
    </source>
</evidence>
<gene>
    <name evidence="2" type="ORF">L207DRAFT_520507</name>
</gene>
<evidence type="ECO:0000313" key="2">
    <source>
        <dbReference type="EMBL" id="PMD30125.1"/>
    </source>
</evidence>
<dbReference type="EMBL" id="KZ613969">
    <property type="protein sequence ID" value="PMD30125.1"/>
    <property type="molecule type" value="Genomic_DNA"/>
</dbReference>
<keyword evidence="3" id="KW-1185">Reference proteome</keyword>
<dbReference type="InterPro" id="IPR010730">
    <property type="entry name" value="HET"/>
</dbReference>
<dbReference type="InterPro" id="IPR052895">
    <property type="entry name" value="HetReg/Transcr_Mod"/>
</dbReference>
<organism evidence="2 3">
    <name type="scientific">Hyaloscypha variabilis (strain UAMH 11265 / GT02V1 / F)</name>
    <name type="common">Meliniomyces variabilis</name>
    <dbReference type="NCBI Taxonomy" id="1149755"/>
    <lineage>
        <taxon>Eukaryota</taxon>
        <taxon>Fungi</taxon>
        <taxon>Dikarya</taxon>
        <taxon>Ascomycota</taxon>
        <taxon>Pezizomycotina</taxon>
        <taxon>Leotiomycetes</taxon>
        <taxon>Helotiales</taxon>
        <taxon>Hyaloscyphaceae</taxon>
        <taxon>Hyaloscypha</taxon>
        <taxon>Hyaloscypha variabilis</taxon>
    </lineage>
</organism>
<dbReference type="AlphaFoldDB" id="A0A2J6QV33"/>
<proteinExistence type="predicted"/>
<dbReference type="PANTHER" id="PTHR24148">
    <property type="entry name" value="ANKYRIN REPEAT DOMAIN-CONTAINING PROTEIN 39 HOMOLOG-RELATED"/>
    <property type="match status" value="1"/>
</dbReference>